<protein>
    <submittedName>
        <fullName evidence="2">Uncharacterized protein</fullName>
    </submittedName>
</protein>
<feature type="region of interest" description="Disordered" evidence="1">
    <location>
        <begin position="64"/>
        <end position="114"/>
    </location>
</feature>
<feature type="compositionally biased region" description="Low complexity" evidence="1">
    <location>
        <begin position="101"/>
        <end position="114"/>
    </location>
</feature>
<organism evidence="2 3">
    <name type="scientific">Rhodotorula diobovata</name>
    <dbReference type="NCBI Taxonomy" id="5288"/>
    <lineage>
        <taxon>Eukaryota</taxon>
        <taxon>Fungi</taxon>
        <taxon>Dikarya</taxon>
        <taxon>Basidiomycota</taxon>
        <taxon>Pucciniomycotina</taxon>
        <taxon>Microbotryomycetes</taxon>
        <taxon>Sporidiobolales</taxon>
        <taxon>Sporidiobolaceae</taxon>
        <taxon>Rhodotorula</taxon>
    </lineage>
</organism>
<feature type="compositionally biased region" description="Low complexity" evidence="1">
    <location>
        <begin position="34"/>
        <end position="52"/>
    </location>
</feature>
<feature type="non-terminal residue" evidence="2">
    <location>
        <position position="114"/>
    </location>
</feature>
<feature type="compositionally biased region" description="Acidic residues" evidence="1">
    <location>
        <begin position="80"/>
        <end position="90"/>
    </location>
</feature>
<dbReference type="AlphaFoldDB" id="A0A5C5FZM2"/>
<proteinExistence type="predicted"/>
<feature type="region of interest" description="Disordered" evidence="1">
    <location>
        <begin position="18"/>
        <end position="52"/>
    </location>
</feature>
<dbReference type="EMBL" id="SOZI01000028">
    <property type="protein sequence ID" value="TNY22293.1"/>
    <property type="molecule type" value="Genomic_DNA"/>
</dbReference>
<gene>
    <name evidence="2" type="ORF">DMC30DRAFT_415294</name>
</gene>
<dbReference type="Proteomes" id="UP000311382">
    <property type="component" value="Unassembled WGS sequence"/>
</dbReference>
<accession>A0A5C5FZM2</accession>
<name>A0A5C5FZM2_9BASI</name>
<evidence type="ECO:0000313" key="3">
    <source>
        <dbReference type="Proteomes" id="UP000311382"/>
    </source>
</evidence>
<keyword evidence="3" id="KW-1185">Reference proteome</keyword>
<evidence type="ECO:0000313" key="2">
    <source>
        <dbReference type="EMBL" id="TNY22293.1"/>
    </source>
</evidence>
<feature type="compositionally biased region" description="Low complexity" evidence="1">
    <location>
        <begin position="64"/>
        <end position="76"/>
    </location>
</feature>
<reference evidence="2 3" key="1">
    <citation type="submission" date="2019-03" db="EMBL/GenBank/DDBJ databases">
        <title>Rhodosporidium diobovatum UCD-FST 08-225 genome sequencing, assembly, and annotation.</title>
        <authorList>
            <person name="Fakankun I.U."/>
            <person name="Fristensky B."/>
            <person name="Levin D.B."/>
        </authorList>
    </citation>
    <scope>NUCLEOTIDE SEQUENCE [LARGE SCALE GENOMIC DNA]</scope>
    <source>
        <strain evidence="2 3">UCD-FST 08-225</strain>
    </source>
</reference>
<comment type="caution">
    <text evidence="2">The sequence shown here is derived from an EMBL/GenBank/DDBJ whole genome shotgun (WGS) entry which is preliminary data.</text>
</comment>
<sequence>MAPSTKFPAWYPSAAAQLAPNPQQLSTDAPPQQAASASSSTATLSASTTSAHAEQVQVDLAAASFSFDAQDDGQSGDVRDGDDVDEDEGEQFTMPGLAAFADASSSPTRSASAR</sequence>
<evidence type="ECO:0000256" key="1">
    <source>
        <dbReference type="SAM" id="MobiDB-lite"/>
    </source>
</evidence>